<name>A0A6J5MYC9_9CAUD</name>
<organism evidence="1">
    <name type="scientific">uncultured Caudovirales phage</name>
    <dbReference type="NCBI Taxonomy" id="2100421"/>
    <lineage>
        <taxon>Viruses</taxon>
        <taxon>Duplodnaviria</taxon>
        <taxon>Heunggongvirae</taxon>
        <taxon>Uroviricota</taxon>
        <taxon>Caudoviricetes</taxon>
        <taxon>Peduoviridae</taxon>
        <taxon>Maltschvirus</taxon>
        <taxon>Maltschvirus maltsch</taxon>
    </lineage>
</organism>
<proteinExistence type="predicted"/>
<dbReference type="EMBL" id="LR796562">
    <property type="protein sequence ID" value="CAB4151422.1"/>
    <property type="molecule type" value="Genomic_DNA"/>
</dbReference>
<accession>A0A6J5MYC9</accession>
<reference evidence="1" key="1">
    <citation type="submission" date="2020-04" db="EMBL/GenBank/DDBJ databases">
        <authorList>
            <person name="Chiriac C."/>
            <person name="Salcher M."/>
            <person name="Ghai R."/>
            <person name="Kavagutti S V."/>
        </authorList>
    </citation>
    <scope>NUCLEOTIDE SEQUENCE</scope>
</reference>
<evidence type="ECO:0000313" key="1">
    <source>
        <dbReference type="EMBL" id="CAB4151422.1"/>
    </source>
</evidence>
<protein>
    <submittedName>
        <fullName evidence="1">Uncharacterized protein</fullName>
    </submittedName>
</protein>
<sequence length="75" mass="8692">MNLALIGGMKLINDSITVAVGHDHNDKDTTWDESLKAWRCSTESCSKLYKDGQWWSRDEFLVQYSEPEEPEQIED</sequence>
<gene>
    <name evidence="1" type="ORF">UFOVP585_17</name>
</gene>